<evidence type="ECO:0000256" key="6">
    <source>
        <dbReference type="SAM" id="Coils"/>
    </source>
</evidence>
<evidence type="ECO:0000256" key="2">
    <source>
        <dbReference type="ARBA" id="ARBA00022737"/>
    </source>
</evidence>
<feature type="region of interest" description="Disordered" evidence="7">
    <location>
        <begin position="145"/>
        <end position="170"/>
    </location>
</feature>
<evidence type="ECO:0000256" key="5">
    <source>
        <dbReference type="ARBA" id="ARBA00022840"/>
    </source>
</evidence>
<gene>
    <name evidence="12" type="ORF">E3N88_07870</name>
</gene>
<protein>
    <submittedName>
        <fullName evidence="12">Uncharacterized protein</fullName>
    </submittedName>
</protein>
<evidence type="ECO:0000313" key="13">
    <source>
        <dbReference type="Proteomes" id="UP000326396"/>
    </source>
</evidence>
<evidence type="ECO:0000259" key="11">
    <source>
        <dbReference type="Pfam" id="PF23598"/>
    </source>
</evidence>
<dbReference type="InterPro" id="IPR003591">
    <property type="entry name" value="Leu-rich_rpt_typical-subtyp"/>
</dbReference>
<keyword evidence="6" id="KW-0175">Coiled coil</keyword>
<evidence type="ECO:0000256" key="7">
    <source>
        <dbReference type="SAM" id="MobiDB-lite"/>
    </source>
</evidence>
<dbReference type="OrthoDB" id="831010at2759"/>
<dbReference type="InterPro" id="IPR027417">
    <property type="entry name" value="P-loop_NTPase"/>
</dbReference>
<feature type="domain" description="Disease resistance N-terminal" evidence="9">
    <location>
        <begin position="12"/>
        <end position="96"/>
    </location>
</feature>
<accession>A0A5N6PHQ3</accession>
<keyword evidence="13" id="KW-1185">Reference proteome</keyword>
<dbReference type="Pfam" id="PF18052">
    <property type="entry name" value="Rx_N"/>
    <property type="match status" value="1"/>
</dbReference>
<keyword evidence="2" id="KW-0677">Repeat</keyword>
<dbReference type="AlphaFoldDB" id="A0A5N6PHQ3"/>
<evidence type="ECO:0000259" key="9">
    <source>
        <dbReference type="Pfam" id="PF18052"/>
    </source>
</evidence>
<dbReference type="InterPro" id="IPR002182">
    <property type="entry name" value="NB-ARC"/>
</dbReference>
<keyword evidence="4" id="KW-0611">Plant defense</keyword>
<dbReference type="Pfam" id="PF23559">
    <property type="entry name" value="WHD_DRP"/>
    <property type="match status" value="1"/>
</dbReference>
<dbReference type="Gene3D" id="1.20.5.4130">
    <property type="match status" value="1"/>
</dbReference>
<dbReference type="Proteomes" id="UP000326396">
    <property type="component" value="Linkage Group LG12"/>
</dbReference>
<evidence type="ECO:0000256" key="4">
    <source>
        <dbReference type="ARBA" id="ARBA00022821"/>
    </source>
</evidence>
<dbReference type="InterPro" id="IPR055414">
    <property type="entry name" value="LRR_R13L4/SHOC2-like"/>
</dbReference>
<dbReference type="EMBL" id="SZYD01000004">
    <property type="protein sequence ID" value="KAD6453165.1"/>
    <property type="molecule type" value="Genomic_DNA"/>
</dbReference>
<evidence type="ECO:0000313" key="12">
    <source>
        <dbReference type="EMBL" id="KAD6453165.1"/>
    </source>
</evidence>
<feature type="domain" description="NB-ARC" evidence="8">
    <location>
        <begin position="173"/>
        <end position="214"/>
    </location>
</feature>
<keyword evidence="3" id="KW-0547">Nucleotide-binding</keyword>
<dbReference type="Pfam" id="PF00931">
    <property type="entry name" value="NB-ARC"/>
    <property type="match status" value="1"/>
</dbReference>
<dbReference type="SUPFAM" id="SSF52058">
    <property type="entry name" value="L domain-like"/>
    <property type="match status" value="2"/>
</dbReference>
<feature type="domain" description="Disease resistance protein winged helix" evidence="10">
    <location>
        <begin position="219"/>
        <end position="261"/>
    </location>
</feature>
<evidence type="ECO:0000256" key="1">
    <source>
        <dbReference type="ARBA" id="ARBA00022614"/>
    </source>
</evidence>
<dbReference type="InterPro" id="IPR041118">
    <property type="entry name" value="Rx_N"/>
</dbReference>
<dbReference type="InterPro" id="IPR058922">
    <property type="entry name" value="WHD_DRP"/>
</dbReference>
<evidence type="ECO:0000259" key="8">
    <source>
        <dbReference type="Pfam" id="PF00931"/>
    </source>
</evidence>
<feature type="domain" description="Disease resistance R13L4/SHOC-2-like LRR" evidence="11">
    <location>
        <begin position="341"/>
        <end position="630"/>
    </location>
</feature>
<evidence type="ECO:0000259" key="10">
    <source>
        <dbReference type="Pfam" id="PF23559"/>
    </source>
</evidence>
<dbReference type="GO" id="GO:0043531">
    <property type="term" value="F:ADP binding"/>
    <property type="evidence" value="ECO:0007669"/>
    <property type="project" value="InterPro"/>
</dbReference>
<dbReference type="Gene3D" id="3.40.50.300">
    <property type="entry name" value="P-loop containing nucleotide triphosphate hydrolases"/>
    <property type="match status" value="1"/>
</dbReference>
<dbReference type="PANTHER" id="PTHR36766">
    <property type="entry name" value="PLANT BROAD-SPECTRUM MILDEW RESISTANCE PROTEIN RPW8"/>
    <property type="match status" value="1"/>
</dbReference>
<feature type="coiled-coil region" evidence="6">
    <location>
        <begin position="28"/>
        <end position="55"/>
    </location>
</feature>
<evidence type="ECO:0000256" key="3">
    <source>
        <dbReference type="ARBA" id="ARBA00022741"/>
    </source>
</evidence>
<comment type="caution">
    <text evidence="12">The sequence shown here is derived from an EMBL/GenBank/DDBJ whole genome shotgun (WGS) entry which is preliminary data.</text>
</comment>
<reference evidence="12 13" key="1">
    <citation type="submission" date="2019-05" db="EMBL/GenBank/DDBJ databases">
        <title>Mikania micrantha, genome provides insights into the molecular mechanism of rapid growth.</title>
        <authorList>
            <person name="Liu B."/>
        </authorList>
    </citation>
    <scope>NUCLEOTIDE SEQUENCE [LARGE SCALE GENOMIC DNA]</scope>
    <source>
        <strain evidence="12">NLD-2019</strain>
        <tissue evidence="12">Leaf</tissue>
    </source>
</reference>
<dbReference type="SMART" id="SM00369">
    <property type="entry name" value="LRR_TYP"/>
    <property type="match status" value="3"/>
</dbReference>
<dbReference type="Pfam" id="PF23598">
    <property type="entry name" value="LRR_14"/>
    <property type="match status" value="1"/>
</dbReference>
<dbReference type="GO" id="GO:0005524">
    <property type="term" value="F:ATP binding"/>
    <property type="evidence" value="ECO:0007669"/>
    <property type="project" value="UniProtKB-KW"/>
</dbReference>
<dbReference type="InterPro" id="IPR032675">
    <property type="entry name" value="LRR_dom_sf"/>
</dbReference>
<dbReference type="PRINTS" id="PR00364">
    <property type="entry name" value="DISEASERSIST"/>
</dbReference>
<dbReference type="PANTHER" id="PTHR36766:SF61">
    <property type="entry name" value="NB-ARC DOMAIN DISEASE RESISTANCE PROTEIN"/>
    <property type="match status" value="1"/>
</dbReference>
<dbReference type="SUPFAM" id="SSF52540">
    <property type="entry name" value="P-loop containing nucleoside triphosphate hydrolases"/>
    <property type="match status" value="1"/>
</dbReference>
<name>A0A5N6PHQ3_9ASTR</name>
<keyword evidence="1" id="KW-0433">Leucine-rich repeat</keyword>
<proteinExistence type="predicted"/>
<dbReference type="GO" id="GO:0006952">
    <property type="term" value="P:defense response"/>
    <property type="evidence" value="ECO:0007669"/>
    <property type="project" value="UniProtKB-KW"/>
</dbReference>
<sequence>MAESLVSALFGAIFEKLTDDALKKFARSQNIHSELDDLQSTLKDIEALLNDASRKEINDESVRLWLNKLQHLAYDIDDILDDVATEGMHRELTQESREFTSKVRNLIPTCCTKLSLTQRLSHKLDNITVKFQRLEKQKSDLGLVIGKDEKKRSNNRGNETSSPEARVVGRKGEKENLINKLLGGESSEENFNILPIVGMGGVGKTTLARFLYNEPRPRTNNKAPEDLGHEYFDKLLSGSFFQYAPNDNSFYVMHDLMNDLATFVAGDMFLRFEQQTETTVVEKTLAKYRHMSFVREEYVSYQKLEAFESARSLRTLLAVPFGEEQYWNSFYLSNKFLVNLIPQLPLLRVLSLRRFHIREVPELIGNLKHLRYLNLSQTKIEELPENIGSLYNLQTLILFGCERLTKLPKSFVELRQLRHFDIRDTPLLKKLPVGIGELRSLRTLTKIIIGGGENGFAITKLKGLSNLRGEISIEGLHNVQSATHAREANSSLRRLTKLGLNWGNGSGGGTLEKEVFNELKPHADMLNELEVESYKGIEFPSWVGDPCFQKLEVEVIGSEFIGTSDGAAFSSLEKLSFENMLGWEEWSTNSEVLEVVFPCLGELWIYDCPKLRQVSLKALPSLRSLDMHGCGNGALRSLVCVGSSITNLNISHISELTDEAWRGALTYLGAVEEVEIWDCNDIRYLWESEAHASMVLVNIKKLEVGGCENLLSLGEKEDDEDSNLLLSSLRALTIWECKSMERCILNSNSIERLWINACESLTRVSFIGQKLKSLRIIKCKKLIMENTINTSMPMLEVVFIADGTDLKSQLIQLFSNSIHLTSISIFNCPSIESFPEIQLPNLTSLTIRGCKTLKSFPDLQLMNLTLLTNLHIVDCQSIDVASYPGGNWPPNLVSLEIGGLKKPISEWGSQNFPTSLVHLTLCNEPHVINFSQLSHLLPSSLERLAICGFDKLESLSVGLQHLTSLRHLQIWNCPKLKDLPETLLSSLLELRIDECPILTRRYHKRGSRYWPLVSHIPYTDFEYFADKVVD</sequence>
<organism evidence="12 13">
    <name type="scientific">Mikania micrantha</name>
    <name type="common">bitter vine</name>
    <dbReference type="NCBI Taxonomy" id="192012"/>
    <lineage>
        <taxon>Eukaryota</taxon>
        <taxon>Viridiplantae</taxon>
        <taxon>Streptophyta</taxon>
        <taxon>Embryophyta</taxon>
        <taxon>Tracheophyta</taxon>
        <taxon>Spermatophyta</taxon>
        <taxon>Magnoliopsida</taxon>
        <taxon>eudicotyledons</taxon>
        <taxon>Gunneridae</taxon>
        <taxon>Pentapetalae</taxon>
        <taxon>asterids</taxon>
        <taxon>campanulids</taxon>
        <taxon>Asterales</taxon>
        <taxon>Asteraceae</taxon>
        <taxon>Asteroideae</taxon>
        <taxon>Heliantheae alliance</taxon>
        <taxon>Eupatorieae</taxon>
        <taxon>Mikania</taxon>
    </lineage>
</organism>
<dbReference type="GO" id="GO:0051707">
    <property type="term" value="P:response to other organism"/>
    <property type="evidence" value="ECO:0007669"/>
    <property type="project" value="UniProtKB-ARBA"/>
</dbReference>
<dbReference type="Gene3D" id="3.80.10.10">
    <property type="entry name" value="Ribonuclease Inhibitor"/>
    <property type="match status" value="2"/>
</dbReference>
<keyword evidence="5" id="KW-0067">ATP-binding</keyword>